<dbReference type="Proteomes" id="UP000199546">
    <property type="component" value="Unassembled WGS sequence"/>
</dbReference>
<feature type="transmembrane region" description="Helical" evidence="1">
    <location>
        <begin position="352"/>
        <end position="375"/>
    </location>
</feature>
<dbReference type="EMBL" id="FPBA01000019">
    <property type="protein sequence ID" value="SFT96312.1"/>
    <property type="molecule type" value="Genomic_DNA"/>
</dbReference>
<feature type="transmembrane region" description="Helical" evidence="1">
    <location>
        <begin position="247"/>
        <end position="264"/>
    </location>
</feature>
<organism evidence="2 3">
    <name type="scientific">Geodermatophilus amargosae</name>
    <dbReference type="NCBI Taxonomy" id="1296565"/>
    <lineage>
        <taxon>Bacteria</taxon>
        <taxon>Bacillati</taxon>
        <taxon>Actinomycetota</taxon>
        <taxon>Actinomycetes</taxon>
        <taxon>Geodermatophilales</taxon>
        <taxon>Geodermatophilaceae</taxon>
        <taxon>Geodermatophilus</taxon>
    </lineage>
</organism>
<reference evidence="3" key="1">
    <citation type="submission" date="2016-10" db="EMBL/GenBank/DDBJ databases">
        <authorList>
            <person name="Varghese N."/>
            <person name="Submissions S."/>
        </authorList>
    </citation>
    <scope>NUCLEOTIDE SEQUENCE [LARGE SCALE GENOMIC DNA]</scope>
    <source>
        <strain evidence="3">DSM 46136</strain>
    </source>
</reference>
<evidence type="ECO:0000313" key="3">
    <source>
        <dbReference type="Proteomes" id="UP000199546"/>
    </source>
</evidence>
<evidence type="ECO:0000256" key="1">
    <source>
        <dbReference type="SAM" id="Phobius"/>
    </source>
</evidence>
<feature type="transmembrane region" description="Helical" evidence="1">
    <location>
        <begin position="185"/>
        <end position="203"/>
    </location>
</feature>
<sequence length="409" mass="44400">MPHPAVPAARARAVPPAPGSLAAGLRHPVALVRWLWLAYTTPGRPGRPTPQTELRWIYTAWLGAFLLKMLGSSWDVSWHFRWLRDDLAPPHLLNSAGTAVVIALVVFHSYSGYGVDRRALRLMQWGIGTFLVAVPIDILNHRINGLDITSWSPSHALLYIGTAIMLAGAIRGWWLYALPGRVKDLVSLGLWLFFAENVVFPNQHQEYGVLSLRAYEAGQTTAEPQLLDFAASQGQTPTMFMLPVPSWVHPAWLLCAGLLSLVVARKVVGLRWTATVVAGTYLAYRAVVWVGLAAAGFPESVLPLVLIVGAVCVDLAVTHRLPGWSAAPATAALVYAAGWLQDAAGLLPPWDWTWWSIALVVGAFTVLWTAVDLVARSTWFAGWRRPAEPGREAEAVLAGSPADGGASSR</sequence>
<name>A0A1I7CA69_9ACTN</name>
<dbReference type="STRING" id="1296565.SAMN05660657_04270"/>
<keyword evidence="1" id="KW-0812">Transmembrane</keyword>
<feature type="transmembrane region" description="Helical" evidence="1">
    <location>
        <begin position="119"/>
        <end position="136"/>
    </location>
</feature>
<dbReference type="RefSeq" id="WP_245784881.1">
    <property type="nucleotide sequence ID" value="NZ_FPBA01000019.1"/>
</dbReference>
<proteinExistence type="predicted"/>
<dbReference type="AlphaFoldDB" id="A0A1I7CA69"/>
<gene>
    <name evidence="2" type="ORF">SAMN05660657_04270</name>
</gene>
<feature type="transmembrane region" description="Helical" evidence="1">
    <location>
        <begin position="54"/>
        <end position="71"/>
    </location>
</feature>
<feature type="transmembrane region" description="Helical" evidence="1">
    <location>
        <begin position="156"/>
        <end position="178"/>
    </location>
</feature>
<accession>A0A1I7CA69</accession>
<evidence type="ECO:0000313" key="2">
    <source>
        <dbReference type="EMBL" id="SFT96312.1"/>
    </source>
</evidence>
<keyword evidence="1" id="KW-1133">Transmembrane helix</keyword>
<keyword evidence="3" id="KW-1185">Reference proteome</keyword>
<protein>
    <submittedName>
        <fullName evidence="2">Uncharacterized protein</fullName>
    </submittedName>
</protein>
<keyword evidence="1" id="KW-0472">Membrane</keyword>
<feature type="transmembrane region" description="Helical" evidence="1">
    <location>
        <begin position="91"/>
        <end position="107"/>
    </location>
</feature>